<evidence type="ECO:0000256" key="2">
    <source>
        <dbReference type="ARBA" id="ARBA00022679"/>
    </source>
</evidence>
<protein>
    <recommendedName>
        <fullName evidence="4">Phosphoribosylglycinamide formyltransferase</fullName>
        <ecNumber evidence="4">2.1.2.2</ecNumber>
    </recommendedName>
    <alternativeName>
        <fullName evidence="4">5'-phosphoribosylglycinamide transformylase</fullName>
    </alternativeName>
    <alternativeName>
        <fullName evidence="4">GAR transformylase</fullName>
        <shortName evidence="4">GART</shortName>
    </alternativeName>
</protein>
<dbReference type="Proteomes" id="UP000295781">
    <property type="component" value="Chromosome"/>
</dbReference>
<dbReference type="NCBIfam" id="TIGR00639">
    <property type="entry name" value="PurN"/>
    <property type="match status" value="1"/>
</dbReference>
<evidence type="ECO:0000256" key="1">
    <source>
        <dbReference type="ARBA" id="ARBA00005054"/>
    </source>
</evidence>
<comment type="catalytic activity">
    <reaction evidence="4">
        <text>N(1)-(5-phospho-beta-D-ribosyl)glycinamide + (6R)-10-formyltetrahydrofolate = N(2)-formyl-N(1)-(5-phospho-beta-D-ribosyl)glycinamide + (6S)-5,6,7,8-tetrahydrofolate + H(+)</text>
        <dbReference type="Rhea" id="RHEA:15053"/>
        <dbReference type="ChEBI" id="CHEBI:15378"/>
        <dbReference type="ChEBI" id="CHEBI:57453"/>
        <dbReference type="ChEBI" id="CHEBI:143788"/>
        <dbReference type="ChEBI" id="CHEBI:147286"/>
        <dbReference type="ChEBI" id="CHEBI:195366"/>
        <dbReference type="EC" id="2.1.2.2"/>
    </reaction>
</comment>
<dbReference type="GO" id="GO:0006189">
    <property type="term" value="P:'de novo' IMP biosynthetic process"/>
    <property type="evidence" value="ECO:0007669"/>
    <property type="project" value="UniProtKB-UniRule"/>
</dbReference>
<dbReference type="PANTHER" id="PTHR43369:SF2">
    <property type="entry name" value="PHOSPHORIBOSYLGLYCINAMIDE FORMYLTRANSFERASE"/>
    <property type="match status" value="1"/>
</dbReference>
<dbReference type="EMBL" id="CP012670">
    <property type="protein sequence ID" value="AUX27243.1"/>
    <property type="molecule type" value="Genomic_DNA"/>
</dbReference>
<dbReference type="Pfam" id="PF00551">
    <property type="entry name" value="Formyl_trans_N"/>
    <property type="match status" value="1"/>
</dbReference>
<dbReference type="Gene3D" id="3.40.50.170">
    <property type="entry name" value="Formyl transferase, N-terminal domain"/>
    <property type="match status" value="1"/>
</dbReference>
<dbReference type="CDD" id="cd08645">
    <property type="entry name" value="FMT_core_GART"/>
    <property type="match status" value="1"/>
</dbReference>
<dbReference type="HAMAP" id="MF_01930">
    <property type="entry name" value="PurN"/>
    <property type="match status" value="1"/>
</dbReference>
<evidence type="ECO:0000256" key="3">
    <source>
        <dbReference type="ARBA" id="ARBA00022755"/>
    </source>
</evidence>
<comment type="pathway">
    <text evidence="1 4">Purine metabolism; IMP biosynthesis via de novo pathway; N(2)-formyl-N(1)-(5-phospho-D-ribosyl)glycinamide from N(1)-(5-phospho-D-ribosyl)glycinamide (10-formyl THF route): step 1/1.</text>
</comment>
<feature type="active site" description="Proton donor" evidence="4">
    <location>
        <position position="111"/>
    </location>
</feature>
<name>A0A4P2QDK5_SORCE</name>
<dbReference type="EC" id="2.1.2.2" evidence="4"/>
<dbReference type="AlphaFoldDB" id="A0A4P2QDK5"/>
<feature type="binding site" evidence="4">
    <location>
        <position position="67"/>
    </location>
    <ligand>
        <name>(6R)-10-formyltetrahydrofolate</name>
        <dbReference type="ChEBI" id="CHEBI:195366"/>
    </ligand>
</feature>
<accession>A0A4P2QDK5</accession>
<keyword evidence="2 4" id="KW-0808">Transferase</keyword>
<feature type="binding site" evidence="4">
    <location>
        <begin position="14"/>
        <end position="16"/>
    </location>
    <ligand>
        <name>N(1)-(5-phospho-beta-D-ribosyl)glycinamide</name>
        <dbReference type="ChEBI" id="CHEBI:143788"/>
    </ligand>
</feature>
<feature type="binding site" evidence="4">
    <location>
        <position position="109"/>
    </location>
    <ligand>
        <name>(6R)-10-formyltetrahydrofolate</name>
        <dbReference type="ChEBI" id="CHEBI:195366"/>
    </ligand>
</feature>
<dbReference type="OrthoDB" id="9806170at2"/>
<feature type="binding site" evidence="4">
    <location>
        <begin position="92"/>
        <end position="95"/>
    </location>
    <ligand>
        <name>(6R)-10-formyltetrahydrofolate</name>
        <dbReference type="ChEBI" id="CHEBI:195366"/>
    </ligand>
</feature>
<comment type="similarity">
    <text evidence="4">Belongs to the GART family.</text>
</comment>
<dbReference type="InterPro" id="IPR004607">
    <property type="entry name" value="GART"/>
</dbReference>
<reference evidence="6 7" key="1">
    <citation type="submission" date="2015-09" db="EMBL/GenBank/DDBJ databases">
        <title>Sorangium comparison.</title>
        <authorList>
            <person name="Zaburannyi N."/>
            <person name="Bunk B."/>
            <person name="Overmann J."/>
            <person name="Mueller R."/>
        </authorList>
    </citation>
    <scope>NUCLEOTIDE SEQUENCE [LARGE SCALE GENOMIC DNA]</scope>
    <source>
        <strain evidence="6 7">So ceGT47</strain>
    </source>
</reference>
<gene>
    <name evidence="6" type="primary">purT</name>
    <name evidence="4" type="synonym">purN</name>
    <name evidence="6" type="ORF">SOCEGT47_078260</name>
</gene>
<evidence type="ECO:0000256" key="4">
    <source>
        <dbReference type="HAMAP-Rule" id="MF_01930"/>
    </source>
</evidence>
<evidence type="ECO:0000313" key="6">
    <source>
        <dbReference type="EMBL" id="AUX27243.1"/>
    </source>
</evidence>
<dbReference type="InterPro" id="IPR002376">
    <property type="entry name" value="Formyl_transf_N"/>
</dbReference>
<dbReference type="GO" id="GO:0004644">
    <property type="term" value="F:phosphoribosylglycinamide formyltransferase activity"/>
    <property type="evidence" value="ECO:0007669"/>
    <property type="project" value="UniProtKB-UniRule"/>
</dbReference>
<organism evidence="6 7">
    <name type="scientific">Sorangium cellulosum</name>
    <name type="common">Polyangium cellulosum</name>
    <dbReference type="NCBI Taxonomy" id="56"/>
    <lineage>
        <taxon>Bacteria</taxon>
        <taxon>Pseudomonadati</taxon>
        <taxon>Myxococcota</taxon>
        <taxon>Polyangia</taxon>
        <taxon>Polyangiales</taxon>
        <taxon>Polyangiaceae</taxon>
        <taxon>Sorangium</taxon>
    </lineage>
</organism>
<sequence length="231" mass="24060">MPTLDLGVLISGRGSNLQAILDAIAAGRLDARVRLVVSNRPGVAGLARAERAGIPTRVIPHQGFADRDSFDAAIAAALREAGATWVVLAGFMRLLSRTFLDAFPHRVVNIHPSLLPSFPGVDAQKQALEHGVRITGCTVHLVDAGTDTGPILAQAAVPVLDGDDPDTLAARILDHEHALLVRVLSWIAEGRLRVVPPPVPGGRARAALAGVDAALGLAHEGRAPQHPGEGA</sequence>
<dbReference type="GO" id="GO:0005829">
    <property type="term" value="C:cytosol"/>
    <property type="evidence" value="ECO:0007669"/>
    <property type="project" value="TreeGrafter"/>
</dbReference>
<dbReference type="RefSeq" id="WP_129355363.1">
    <property type="nucleotide sequence ID" value="NZ_CP012670.1"/>
</dbReference>
<comment type="function">
    <text evidence="4">Catalyzes the transfer of a formyl group from 10-formyltetrahydrofolate to 5-phospho-ribosyl-glycinamide (GAR), producing 5-phospho-ribosyl-N-formylglycinamide (FGAR) and tetrahydrofolate.</text>
</comment>
<dbReference type="PANTHER" id="PTHR43369">
    <property type="entry name" value="PHOSPHORIBOSYLGLYCINAMIDE FORMYLTRANSFERASE"/>
    <property type="match status" value="1"/>
</dbReference>
<feature type="domain" description="Formyl transferase N-terminal" evidence="5">
    <location>
        <begin position="8"/>
        <end position="184"/>
    </location>
</feature>
<dbReference type="UniPathway" id="UPA00074">
    <property type="reaction ID" value="UER00126"/>
</dbReference>
<proteinExistence type="inferred from homology"/>
<feature type="site" description="Raises pKa of active site His" evidence="4">
    <location>
        <position position="147"/>
    </location>
</feature>
<evidence type="ECO:0000313" key="7">
    <source>
        <dbReference type="Proteomes" id="UP000295781"/>
    </source>
</evidence>
<dbReference type="SUPFAM" id="SSF53328">
    <property type="entry name" value="Formyltransferase"/>
    <property type="match status" value="1"/>
</dbReference>
<keyword evidence="3 4" id="KW-0658">Purine biosynthesis</keyword>
<evidence type="ECO:0000259" key="5">
    <source>
        <dbReference type="Pfam" id="PF00551"/>
    </source>
</evidence>
<dbReference type="InterPro" id="IPR036477">
    <property type="entry name" value="Formyl_transf_N_sf"/>
</dbReference>